<keyword evidence="3" id="KW-0325">Glycoprotein</keyword>
<dbReference type="Pfam" id="PF01471">
    <property type="entry name" value="PG_binding_1"/>
    <property type="match status" value="1"/>
</dbReference>
<dbReference type="OrthoDB" id="406838at2759"/>
<dbReference type="Gene3D" id="3.40.390.10">
    <property type="entry name" value="Collagenase (Catalytic Domain)"/>
    <property type="match status" value="1"/>
</dbReference>
<dbReference type="InterPro" id="IPR036365">
    <property type="entry name" value="PGBD-like_sf"/>
</dbReference>
<feature type="binding site" evidence="10">
    <location>
        <position position="201"/>
    </location>
    <ligand>
        <name>Zn(2+)</name>
        <dbReference type="ChEBI" id="CHEBI:29105"/>
        <label>1</label>
    </ligand>
</feature>
<proteinExistence type="inferred from homology"/>
<evidence type="ECO:0000259" key="12">
    <source>
        <dbReference type="SMART" id="SM00235"/>
    </source>
</evidence>
<feature type="binding site" evidence="10">
    <location>
        <position position="248"/>
    </location>
    <ligand>
        <name>Zn(2+)</name>
        <dbReference type="ChEBI" id="CHEBI:29105"/>
        <label>2</label>
        <note>catalytic</note>
    </ligand>
</feature>
<keyword evidence="3" id="KW-0336">GPI-anchor</keyword>
<evidence type="ECO:0000256" key="5">
    <source>
        <dbReference type="ARBA" id="ARBA00022723"/>
    </source>
</evidence>
<gene>
    <name evidence="13" type="ORF">HRI_003487400</name>
</gene>
<evidence type="ECO:0000256" key="1">
    <source>
        <dbReference type="ARBA" id="ARBA00004471"/>
    </source>
</evidence>
<feature type="binding site" evidence="10">
    <location>
        <position position="178"/>
    </location>
    <ligand>
        <name>Zn(2+)</name>
        <dbReference type="ChEBI" id="CHEBI:29105"/>
        <label>1</label>
    </ligand>
</feature>
<feature type="binding site" evidence="10">
    <location>
        <position position="168"/>
    </location>
    <ligand>
        <name>Ca(2+)</name>
        <dbReference type="ChEBI" id="CHEBI:29108"/>
        <label>2</label>
    </ligand>
</feature>
<feature type="active site" evidence="9">
    <location>
        <position position="231"/>
    </location>
</feature>
<feature type="binding site" evidence="10">
    <location>
        <position position="191"/>
    </location>
    <ligand>
        <name>Zn(2+)</name>
        <dbReference type="ChEBI" id="CHEBI:29105"/>
        <label>1</label>
    </ligand>
</feature>
<keyword evidence="4" id="KW-0645">Protease</keyword>
<evidence type="ECO:0000256" key="3">
    <source>
        <dbReference type="ARBA" id="ARBA00022622"/>
    </source>
</evidence>
<dbReference type="SMART" id="SM00235">
    <property type="entry name" value="ZnMc"/>
    <property type="match status" value="1"/>
</dbReference>
<dbReference type="AlphaFoldDB" id="A0A9W7MF12"/>
<dbReference type="PANTHER" id="PTHR10201">
    <property type="entry name" value="MATRIX METALLOPROTEINASE"/>
    <property type="match status" value="1"/>
</dbReference>
<dbReference type="GO" id="GO:0004222">
    <property type="term" value="F:metalloendopeptidase activity"/>
    <property type="evidence" value="ECO:0007669"/>
    <property type="project" value="InterPro"/>
</dbReference>
<evidence type="ECO:0000256" key="2">
    <source>
        <dbReference type="ARBA" id="ARBA00009614"/>
    </source>
</evidence>
<dbReference type="SUPFAM" id="SSF55486">
    <property type="entry name" value="Metalloproteases ('zincins'), catalytic domain"/>
    <property type="match status" value="1"/>
</dbReference>
<accession>A0A9W7MF12</accession>
<name>A0A9W7MF12_HIBTR</name>
<dbReference type="InterPro" id="IPR024079">
    <property type="entry name" value="MetalloPept_cat_dom_sf"/>
</dbReference>
<keyword evidence="14" id="KW-1185">Reference proteome</keyword>
<feature type="binding site" evidence="10">
    <location>
        <position position="240"/>
    </location>
    <ligand>
        <name>Zn(2+)</name>
        <dbReference type="ChEBI" id="CHEBI:29105"/>
        <label>2</label>
        <note>catalytic</note>
    </ligand>
</feature>
<evidence type="ECO:0000313" key="13">
    <source>
        <dbReference type="EMBL" id="GMI98181.1"/>
    </source>
</evidence>
<keyword evidence="3" id="KW-0472">Membrane</keyword>
<feature type="domain" description="Peptidase metallopeptidase" evidence="12">
    <location>
        <begin position="116"/>
        <end position="275"/>
    </location>
</feature>
<evidence type="ECO:0000256" key="4">
    <source>
        <dbReference type="ARBA" id="ARBA00022670"/>
    </source>
</evidence>
<dbReference type="Proteomes" id="UP001165190">
    <property type="component" value="Unassembled WGS sequence"/>
</dbReference>
<dbReference type="InterPro" id="IPR002477">
    <property type="entry name" value="Peptidoglycan-bd-like"/>
</dbReference>
<evidence type="ECO:0000256" key="7">
    <source>
        <dbReference type="ARBA" id="ARBA00022833"/>
    </source>
</evidence>
<evidence type="ECO:0000256" key="10">
    <source>
        <dbReference type="PIRSR" id="PIRSR621190-2"/>
    </source>
</evidence>
<keyword evidence="11" id="KW-0732">Signal</keyword>
<dbReference type="GO" id="GO:0030574">
    <property type="term" value="P:collagen catabolic process"/>
    <property type="evidence" value="ECO:0007669"/>
    <property type="project" value="TreeGrafter"/>
</dbReference>
<dbReference type="EMBL" id="BSYR01000031">
    <property type="protein sequence ID" value="GMI98181.1"/>
    <property type="molecule type" value="Genomic_DNA"/>
</dbReference>
<organism evidence="13 14">
    <name type="scientific">Hibiscus trionum</name>
    <name type="common">Flower of an hour</name>
    <dbReference type="NCBI Taxonomy" id="183268"/>
    <lineage>
        <taxon>Eukaryota</taxon>
        <taxon>Viridiplantae</taxon>
        <taxon>Streptophyta</taxon>
        <taxon>Embryophyta</taxon>
        <taxon>Tracheophyta</taxon>
        <taxon>Spermatophyta</taxon>
        <taxon>Magnoliopsida</taxon>
        <taxon>eudicotyledons</taxon>
        <taxon>Gunneridae</taxon>
        <taxon>Pentapetalae</taxon>
        <taxon>rosids</taxon>
        <taxon>malvids</taxon>
        <taxon>Malvales</taxon>
        <taxon>Malvaceae</taxon>
        <taxon>Malvoideae</taxon>
        <taxon>Hibiscus</taxon>
    </lineage>
</organism>
<evidence type="ECO:0000256" key="11">
    <source>
        <dbReference type="SAM" id="SignalP"/>
    </source>
</evidence>
<dbReference type="InterPro" id="IPR006026">
    <property type="entry name" value="Peptidase_Metallo"/>
</dbReference>
<protein>
    <recommendedName>
        <fullName evidence="12">Peptidase metallopeptidase domain-containing protein</fullName>
    </recommendedName>
</protein>
<dbReference type="InterPro" id="IPR001818">
    <property type="entry name" value="Pept_M10_metallopeptidase"/>
</dbReference>
<keyword evidence="3" id="KW-0449">Lipoprotein</keyword>
<comment type="cofactor">
    <cofactor evidence="10">
        <name>Ca(2+)</name>
        <dbReference type="ChEBI" id="CHEBI:29108"/>
    </cofactor>
    <text evidence="10">Can bind about 5 Ca(2+) ions per subunit.</text>
</comment>
<feature type="binding site" evidence="10">
    <location>
        <position position="230"/>
    </location>
    <ligand>
        <name>Zn(2+)</name>
        <dbReference type="ChEBI" id="CHEBI:29105"/>
        <label>2</label>
        <note>catalytic</note>
    </ligand>
</feature>
<keyword evidence="8" id="KW-0482">Metalloprotease</keyword>
<dbReference type="GO" id="GO:0031012">
    <property type="term" value="C:extracellular matrix"/>
    <property type="evidence" value="ECO:0007669"/>
    <property type="project" value="InterPro"/>
</dbReference>
<evidence type="ECO:0000313" key="14">
    <source>
        <dbReference type="Proteomes" id="UP001165190"/>
    </source>
</evidence>
<comment type="subcellular location">
    <subcellularLocation>
        <location evidence="1">Cell membrane</location>
        <topology evidence="1">Lipid-anchor</topology>
        <topology evidence="1">GPI-anchor</topology>
        <orientation evidence="1">Extracellular side</orientation>
    </subcellularLocation>
</comment>
<feature type="chain" id="PRO_5040758604" description="Peptidase metallopeptidase domain-containing protein" evidence="11">
    <location>
        <begin position="27"/>
        <end position="275"/>
    </location>
</feature>
<sequence>MAHKLSTQFFGAFLVLFVLQPFVIKSLEFESIQNLEGAQKGDVVNGLNQIKKYLYKYGYYHHDIEGTIDDKFDDSLESALKAYQNYLGIDVTGKIDSDTIEGVLTPRCGVPDHLVSSAKWRTRSLDWRISSTVNVFPDAQLSPVLTKAFTSWAKVSPFKFTMGRFKTDIVIGFLKKDHADGFPFKDKEFAHAFPPPDGRLHFYAKWNWTFDPTGKGGKTNKVDVQSIAVHEIGHLLGLDHSNRTSAVMYAFYKPGTIKRDLTDEDKKRIKALYPN</sequence>
<evidence type="ECO:0000256" key="9">
    <source>
        <dbReference type="PIRSR" id="PIRSR621190-1"/>
    </source>
</evidence>
<evidence type="ECO:0000256" key="8">
    <source>
        <dbReference type="ARBA" id="ARBA00023049"/>
    </source>
</evidence>
<dbReference type="GO" id="GO:0098552">
    <property type="term" value="C:side of membrane"/>
    <property type="evidence" value="ECO:0007669"/>
    <property type="project" value="UniProtKB-KW"/>
</dbReference>
<dbReference type="SUPFAM" id="SSF47090">
    <property type="entry name" value="PGBD-like"/>
    <property type="match status" value="1"/>
</dbReference>
<keyword evidence="6" id="KW-0378">Hydrolase</keyword>
<dbReference type="Pfam" id="PF00413">
    <property type="entry name" value="Peptidase_M10"/>
    <property type="match status" value="1"/>
</dbReference>
<dbReference type="GO" id="GO:0008270">
    <property type="term" value="F:zinc ion binding"/>
    <property type="evidence" value="ECO:0007669"/>
    <property type="project" value="InterPro"/>
</dbReference>
<comment type="caution">
    <text evidence="13">The sequence shown here is derived from an EMBL/GenBank/DDBJ whole genome shotgun (WGS) entry which is preliminary data.</text>
</comment>
<comment type="similarity">
    <text evidence="2">Belongs to the peptidase M10A family. Matrix metalloproteinases (MMPs) subfamily.</text>
</comment>
<feature type="binding site" evidence="10">
    <location>
        <position position="180"/>
    </location>
    <ligand>
        <name>Zn(2+)</name>
        <dbReference type="ChEBI" id="CHEBI:29105"/>
        <label>1</label>
    </ligand>
</feature>
<feature type="signal peptide" evidence="11">
    <location>
        <begin position="1"/>
        <end position="26"/>
    </location>
</feature>
<dbReference type="GO" id="GO:0005886">
    <property type="term" value="C:plasma membrane"/>
    <property type="evidence" value="ECO:0007669"/>
    <property type="project" value="UniProtKB-SubCell"/>
</dbReference>
<keyword evidence="10" id="KW-0106">Calcium</keyword>
<evidence type="ECO:0000256" key="6">
    <source>
        <dbReference type="ARBA" id="ARBA00022801"/>
    </source>
</evidence>
<keyword evidence="5 10" id="KW-0479">Metal-binding</keyword>
<dbReference type="GO" id="GO:0006508">
    <property type="term" value="P:proteolysis"/>
    <property type="evidence" value="ECO:0007669"/>
    <property type="project" value="UniProtKB-KW"/>
</dbReference>
<comment type="cofactor">
    <cofactor evidence="10">
        <name>Zn(2+)</name>
        <dbReference type="ChEBI" id="CHEBI:29105"/>
    </cofactor>
    <text evidence="10">Binds 2 Zn(2+) ions per subunit.</text>
</comment>
<dbReference type="PANTHER" id="PTHR10201:SF268">
    <property type="entry name" value="PEPTIDASE METALLOPEPTIDASE DOMAIN-CONTAINING PROTEIN"/>
    <property type="match status" value="1"/>
</dbReference>
<dbReference type="PRINTS" id="PR00138">
    <property type="entry name" value="MATRIXIN"/>
</dbReference>
<feature type="binding site" description="in inhibited form" evidence="10">
    <location>
        <position position="108"/>
    </location>
    <ligand>
        <name>Zn(2+)</name>
        <dbReference type="ChEBI" id="CHEBI:29105"/>
        <label>2</label>
        <note>catalytic</note>
    </ligand>
</feature>
<dbReference type="InterPro" id="IPR021190">
    <property type="entry name" value="Pept_M10A"/>
</dbReference>
<dbReference type="GO" id="GO:0030198">
    <property type="term" value="P:extracellular matrix organization"/>
    <property type="evidence" value="ECO:0007669"/>
    <property type="project" value="TreeGrafter"/>
</dbReference>
<reference evidence="13" key="1">
    <citation type="submission" date="2023-05" db="EMBL/GenBank/DDBJ databases">
        <title>Genome and transcriptome analyses reveal genes involved in the formation of fine ridges on petal epidermal cells in Hibiscus trionum.</title>
        <authorList>
            <person name="Koshimizu S."/>
            <person name="Masuda S."/>
            <person name="Ishii T."/>
            <person name="Shirasu K."/>
            <person name="Hoshino A."/>
            <person name="Arita M."/>
        </authorList>
    </citation>
    <scope>NUCLEOTIDE SEQUENCE</scope>
    <source>
        <strain evidence="13">Hamamatsu line</strain>
    </source>
</reference>
<keyword evidence="7 10" id="KW-0862">Zinc</keyword>
<feature type="binding site" evidence="10">
    <location>
        <position position="234"/>
    </location>
    <ligand>
        <name>Zn(2+)</name>
        <dbReference type="ChEBI" id="CHEBI:29105"/>
        <label>2</label>
        <note>catalytic</note>
    </ligand>
</feature>